<keyword evidence="2" id="KW-1003">Cell membrane</keyword>
<dbReference type="Pfam" id="PF07676">
    <property type="entry name" value="PD40"/>
    <property type="match status" value="1"/>
</dbReference>
<evidence type="ECO:0000313" key="9">
    <source>
        <dbReference type="EMBL" id="ABF39899.1"/>
    </source>
</evidence>
<evidence type="ECO:0000256" key="5">
    <source>
        <dbReference type="ARBA" id="ARBA00022989"/>
    </source>
</evidence>
<feature type="transmembrane region" description="Helical" evidence="8">
    <location>
        <begin position="117"/>
        <end position="139"/>
    </location>
</feature>
<dbReference type="HOGENOM" id="CLU_417853_0_0_0"/>
<dbReference type="RefSeq" id="WP_011521701.1">
    <property type="nucleotide sequence ID" value="NC_008009.1"/>
</dbReference>
<evidence type="ECO:0000313" key="10">
    <source>
        <dbReference type="Proteomes" id="UP000002432"/>
    </source>
</evidence>
<keyword evidence="3" id="KW-0808">Transferase</keyword>
<name>Q1ITA1_KORVE</name>
<proteinExistence type="inferred from homology"/>
<evidence type="ECO:0000256" key="4">
    <source>
        <dbReference type="ARBA" id="ARBA00022692"/>
    </source>
</evidence>
<dbReference type="EnsemblBacteria" id="ABF39899">
    <property type="protein sequence ID" value="ABF39899"/>
    <property type="gene ID" value="Acid345_0896"/>
</dbReference>
<dbReference type="EMBL" id="CP000360">
    <property type="protein sequence ID" value="ABF39899.1"/>
    <property type="molecule type" value="Genomic_DNA"/>
</dbReference>
<organism evidence="9 10">
    <name type="scientific">Koribacter versatilis (strain Ellin345)</name>
    <dbReference type="NCBI Taxonomy" id="204669"/>
    <lineage>
        <taxon>Bacteria</taxon>
        <taxon>Pseudomonadati</taxon>
        <taxon>Acidobacteriota</taxon>
        <taxon>Terriglobia</taxon>
        <taxon>Terriglobales</taxon>
        <taxon>Candidatus Korobacteraceae</taxon>
        <taxon>Candidatus Korobacter</taxon>
    </lineage>
</organism>
<dbReference type="Gene3D" id="2.120.10.30">
    <property type="entry name" value="TolB, C-terminal domain"/>
    <property type="match status" value="1"/>
</dbReference>
<dbReference type="InterPro" id="IPR011042">
    <property type="entry name" value="6-blade_b-propeller_TolB-like"/>
</dbReference>
<dbReference type="InterPro" id="IPR011659">
    <property type="entry name" value="WD40"/>
</dbReference>
<keyword evidence="5 8" id="KW-1133">Transmembrane helix</keyword>
<dbReference type="eggNOG" id="COG0823">
    <property type="taxonomic scope" value="Bacteria"/>
</dbReference>
<feature type="transmembrane region" description="Helical" evidence="8">
    <location>
        <begin position="20"/>
        <end position="40"/>
    </location>
</feature>
<keyword evidence="10" id="KW-1185">Reference proteome</keyword>
<evidence type="ECO:0000256" key="7">
    <source>
        <dbReference type="ARBA" id="ARBA00024033"/>
    </source>
</evidence>
<feature type="transmembrane region" description="Helical" evidence="8">
    <location>
        <begin position="184"/>
        <end position="208"/>
    </location>
</feature>
<reference evidence="9 10" key="1">
    <citation type="journal article" date="2009" name="Appl. Environ. Microbiol.">
        <title>Three genomes from the phylum Acidobacteria provide insight into the lifestyles of these microorganisms in soils.</title>
        <authorList>
            <person name="Ward N.L."/>
            <person name="Challacombe J.F."/>
            <person name="Janssen P.H."/>
            <person name="Henrissat B."/>
            <person name="Coutinho P.M."/>
            <person name="Wu M."/>
            <person name="Xie G."/>
            <person name="Haft D.H."/>
            <person name="Sait M."/>
            <person name="Badger J."/>
            <person name="Barabote R.D."/>
            <person name="Bradley B."/>
            <person name="Brettin T.S."/>
            <person name="Brinkac L.M."/>
            <person name="Bruce D."/>
            <person name="Creasy T."/>
            <person name="Daugherty S.C."/>
            <person name="Davidsen T.M."/>
            <person name="DeBoy R.T."/>
            <person name="Detter J.C."/>
            <person name="Dodson R.J."/>
            <person name="Durkin A.S."/>
            <person name="Ganapathy A."/>
            <person name="Gwinn-Giglio M."/>
            <person name="Han C.S."/>
            <person name="Khouri H."/>
            <person name="Kiss H."/>
            <person name="Kothari S.P."/>
            <person name="Madupu R."/>
            <person name="Nelson K.E."/>
            <person name="Nelson W.C."/>
            <person name="Paulsen I."/>
            <person name="Penn K."/>
            <person name="Ren Q."/>
            <person name="Rosovitz M.J."/>
            <person name="Selengut J.D."/>
            <person name="Shrivastava S."/>
            <person name="Sullivan S.A."/>
            <person name="Tapia R."/>
            <person name="Thompson L.S."/>
            <person name="Watkins K.L."/>
            <person name="Yang Q."/>
            <person name="Yu C."/>
            <person name="Zafar N."/>
            <person name="Zhou L."/>
            <person name="Kuske C.R."/>
        </authorList>
    </citation>
    <scope>NUCLEOTIDE SEQUENCE [LARGE SCALE GENOMIC DNA]</scope>
    <source>
        <strain evidence="9 10">Ellin345</strain>
    </source>
</reference>
<evidence type="ECO:0000256" key="3">
    <source>
        <dbReference type="ARBA" id="ARBA00022679"/>
    </source>
</evidence>
<feature type="transmembrane region" description="Helical" evidence="8">
    <location>
        <begin position="215"/>
        <end position="238"/>
    </location>
</feature>
<dbReference type="GO" id="GO:0016758">
    <property type="term" value="F:hexosyltransferase activity"/>
    <property type="evidence" value="ECO:0007669"/>
    <property type="project" value="InterPro"/>
</dbReference>
<comment type="subcellular location">
    <subcellularLocation>
        <location evidence="1">Cell membrane</location>
        <topology evidence="1">Multi-pass membrane protein</topology>
    </subcellularLocation>
</comment>
<dbReference type="SUPFAM" id="SSF82171">
    <property type="entry name" value="DPP6 N-terminal domain-like"/>
    <property type="match status" value="1"/>
</dbReference>
<evidence type="ECO:0008006" key="11">
    <source>
        <dbReference type="Google" id="ProtNLM"/>
    </source>
</evidence>
<keyword evidence="4 8" id="KW-0812">Transmembrane</keyword>
<evidence type="ECO:0000256" key="2">
    <source>
        <dbReference type="ARBA" id="ARBA00022475"/>
    </source>
</evidence>
<feature type="transmembrane region" description="Helical" evidence="8">
    <location>
        <begin position="389"/>
        <end position="412"/>
    </location>
</feature>
<dbReference type="KEGG" id="aba:Acid345_0896"/>
<dbReference type="Pfam" id="PF09594">
    <property type="entry name" value="GT87"/>
    <property type="match status" value="1"/>
</dbReference>
<dbReference type="GO" id="GO:0005886">
    <property type="term" value="C:plasma membrane"/>
    <property type="evidence" value="ECO:0007669"/>
    <property type="project" value="UniProtKB-SubCell"/>
</dbReference>
<accession>Q1ITA1</accession>
<evidence type="ECO:0000256" key="6">
    <source>
        <dbReference type="ARBA" id="ARBA00023136"/>
    </source>
</evidence>
<dbReference type="Proteomes" id="UP000002432">
    <property type="component" value="Chromosome"/>
</dbReference>
<dbReference type="STRING" id="204669.Acid345_0896"/>
<feature type="transmembrane region" description="Helical" evidence="8">
    <location>
        <begin position="364"/>
        <end position="383"/>
    </location>
</feature>
<gene>
    <name evidence="9" type="ordered locus">Acid345_0896</name>
</gene>
<feature type="transmembrane region" description="Helical" evidence="8">
    <location>
        <begin position="289"/>
        <end position="307"/>
    </location>
</feature>
<evidence type="ECO:0000256" key="8">
    <source>
        <dbReference type="SAM" id="Phobius"/>
    </source>
</evidence>
<evidence type="ECO:0000256" key="1">
    <source>
        <dbReference type="ARBA" id="ARBA00004651"/>
    </source>
</evidence>
<feature type="transmembrane region" description="Helical" evidence="8">
    <location>
        <begin position="327"/>
        <end position="352"/>
    </location>
</feature>
<dbReference type="AlphaFoldDB" id="Q1ITA1"/>
<comment type="similarity">
    <text evidence="7">Belongs to the glycosyltransferase 87 family.</text>
</comment>
<protein>
    <recommendedName>
        <fullName evidence="11">DUF2029 domain-containing protein</fullName>
    </recommendedName>
</protein>
<feature type="transmembrane region" description="Helical" evidence="8">
    <location>
        <begin position="258"/>
        <end position="277"/>
    </location>
</feature>
<sequence length="656" mass="73725">MSSTTIRVNPVARRGLLRAFALLELAALIVGLSVLSVRVIPHAWRSLDTDFPNDYVAARLVRESYTVDRIYEWEWFEEQRVRMGVDYPTAGFIPHTPFSVLPMIPFTWFEPLAAKRAWITTSLLLLLGSITLISNISHLRWQWVATAAFLSMPLYRNLEYGQFYVLVLSVLSLALWCYGRDYRFTAGLLTAIAAGLKIFPVLLIVFYLRKRDFRALVGFAIGAVTVFGTSLYVFGWVACIRYVNEILPAAMRGEAMDPFALAANSISSVLHHIFILDPQLNSHPIVNEASLVGLIGPLLQILIWAPIALLCSRTRDPRVDNLEWSGILIASLTISTLPASYNFIVLLLPCAIWVGGCIREGCRWAAVAVAALYFLIGWLPLTSGGSRGFVAILAVPRLWCLLLLSGLVIYHLSRRASFDFRREGLWIASLLVLTLISSFGLARHESRLYSEHASPLIPEGTIYVVTSPQLAEGKLRFHGMARDGWHWYQVDQKGEDMHIIEAPTKDTAWLVENKGRHSLWINDRSQTPVQVSSDDLDVYEFSAADNGQLVFSALTGHHRMELFVLSNGKPEPLHIENARFPAFSPDGRWLAYAKFSNSSWHLTLRKLDNGNERHLGTASCNQAYPAWVRDSQTLIYASDCGRGLWQTTLESRSIEF</sequence>
<feature type="transmembrane region" description="Helical" evidence="8">
    <location>
        <begin position="424"/>
        <end position="442"/>
    </location>
</feature>
<keyword evidence="6 8" id="KW-0472">Membrane</keyword>
<dbReference type="InterPro" id="IPR018584">
    <property type="entry name" value="GT87"/>
</dbReference>
<feature type="transmembrane region" description="Helical" evidence="8">
    <location>
        <begin position="160"/>
        <end position="178"/>
    </location>
</feature>